<dbReference type="SUPFAM" id="SSF56784">
    <property type="entry name" value="HAD-like"/>
    <property type="match status" value="1"/>
</dbReference>
<organism evidence="1 2">
    <name type="scientific">Stieleria bergensis</name>
    <dbReference type="NCBI Taxonomy" id="2528025"/>
    <lineage>
        <taxon>Bacteria</taxon>
        <taxon>Pseudomonadati</taxon>
        <taxon>Planctomycetota</taxon>
        <taxon>Planctomycetia</taxon>
        <taxon>Pirellulales</taxon>
        <taxon>Pirellulaceae</taxon>
        <taxon>Stieleria</taxon>
    </lineage>
</organism>
<dbReference type="Gene3D" id="3.40.50.1000">
    <property type="entry name" value="HAD superfamily/HAD-like"/>
    <property type="match status" value="1"/>
</dbReference>
<dbReference type="Proteomes" id="UP000315003">
    <property type="component" value="Chromosome"/>
</dbReference>
<evidence type="ECO:0000313" key="2">
    <source>
        <dbReference type="Proteomes" id="UP000315003"/>
    </source>
</evidence>
<dbReference type="Pfam" id="PF00702">
    <property type="entry name" value="Hydrolase"/>
    <property type="match status" value="1"/>
</dbReference>
<keyword evidence="1" id="KW-0378">Hydrolase</keyword>
<protein>
    <submittedName>
        <fullName evidence="1">Alpha-D-glucose-1-phosphate phosphatase YihX</fullName>
        <ecNumber evidence="1">3.1.3.-</ecNumber>
    </submittedName>
</protein>
<dbReference type="InterPro" id="IPR023214">
    <property type="entry name" value="HAD_sf"/>
</dbReference>
<dbReference type="PRINTS" id="PR00413">
    <property type="entry name" value="HADHALOGNASE"/>
</dbReference>
<proteinExistence type="predicted"/>
<gene>
    <name evidence="1" type="primary">yihX</name>
    <name evidence="1" type="ORF">SV7mr_20380</name>
</gene>
<dbReference type="NCBIfam" id="TIGR01509">
    <property type="entry name" value="HAD-SF-IA-v3"/>
    <property type="match status" value="1"/>
</dbReference>
<dbReference type="RefSeq" id="WP_145271476.1">
    <property type="nucleotide sequence ID" value="NZ_CP036272.1"/>
</dbReference>
<dbReference type="EMBL" id="CP036272">
    <property type="protein sequence ID" value="QDT59530.1"/>
    <property type="molecule type" value="Genomic_DNA"/>
</dbReference>
<dbReference type="InterPro" id="IPR036412">
    <property type="entry name" value="HAD-like_sf"/>
</dbReference>
<keyword evidence="2" id="KW-1185">Reference proteome</keyword>
<reference evidence="1 2" key="1">
    <citation type="submission" date="2019-02" db="EMBL/GenBank/DDBJ databases">
        <title>Deep-cultivation of Planctomycetes and their phenomic and genomic characterization uncovers novel biology.</title>
        <authorList>
            <person name="Wiegand S."/>
            <person name="Jogler M."/>
            <person name="Boedeker C."/>
            <person name="Pinto D."/>
            <person name="Vollmers J."/>
            <person name="Rivas-Marin E."/>
            <person name="Kohn T."/>
            <person name="Peeters S.H."/>
            <person name="Heuer A."/>
            <person name="Rast P."/>
            <person name="Oberbeckmann S."/>
            <person name="Bunk B."/>
            <person name="Jeske O."/>
            <person name="Meyerdierks A."/>
            <person name="Storesund J.E."/>
            <person name="Kallscheuer N."/>
            <person name="Luecker S."/>
            <person name="Lage O.M."/>
            <person name="Pohl T."/>
            <person name="Merkel B.J."/>
            <person name="Hornburger P."/>
            <person name="Mueller R.-W."/>
            <person name="Bruemmer F."/>
            <person name="Labrenz M."/>
            <person name="Spormann A.M."/>
            <person name="Op den Camp H."/>
            <person name="Overmann J."/>
            <person name="Amann R."/>
            <person name="Jetten M.S.M."/>
            <person name="Mascher T."/>
            <person name="Medema M.H."/>
            <person name="Devos D.P."/>
            <person name="Kaster A.-K."/>
            <person name="Ovreas L."/>
            <person name="Rohde M."/>
            <person name="Galperin M.Y."/>
            <person name="Jogler C."/>
        </authorList>
    </citation>
    <scope>NUCLEOTIDE SEQUENCE [LARGE SCALE GENOMIC DNA]</scope>
    <source>
        <strain evidence="1 2">SV_7m_r</strain>
    </source>
</reference>
<dbReference type="InterPro" id="IPR023198">
    <property type="entry name" value="PGP-like_dom2"/>
</dbReference>
<dbReference type="InterPro" id="IPR006439">
    <property type="entry name" value="HAD-SF_hydro_IA"/>
</dbReference>
<dbReference type="AlphaFoldDB" id="A0A517STV5"/>
<name>A0A517STV5_9BACT</name>
<dbReference type="EC" id="3.1.3.-" evidence="1"/>
<dbReference type="GO" id="GO:0016787">
    <property type="term" value="F:hydrolase activity"/>
    <property type="evidence" value="ECO:0007669"/>
    <property type="project" value="UniProtKB-KW"/>
</dbReference>
<evidence type="ECO:0000313" key="1">
    <source>
        <dbReference type="EMBL" id="QDT59530.1"/>
    </source>
</evidence>
<dbReference type="Gene3D" id="1.10.150.240">
    <property type="entry name" value="Putative phosphatase, domain 2"/>
    <property type="match status" value="1"/>
</dbReference>
<accession>A0A517STV5</accession>
<dbReference type="PANTHER" id="PTHR43611:SF3">
    <property type="entry name" value="FLAVIN MONONUCLEOTIDE HYDROLASE 1, CHLOROPLATIC"/>
    <property type="match status" value="1"/>
</dbReference>
<dbReference type="OrthoDB" id="9797415at2"/>
<sequence length="215" mass="23819">MANIEFVYFDLGNVLVRFDPALACRNLATLFAVSEQRAEQALYGSGLQTAYEHGELCDQEFAQQLCSDLCSDFISAQQTAPGRSTIAQQDVLDAISEMFTPIESMAGVVEDVRERLGRVGLLSNTCFAHWDWIRRQNWAVSKLDFEVTLLSCEVASMKPDAEIYRLAQQACGLAGEQILFLDDKAENVAAARNQGWHAECCFGGQQAMDALAKYL</sequence>
<dbReference type="PANTHER" id="PTHR43611">
    <property type="entry name" value="ALPHA-D-GLUCOSE 1-PHOSPHATE PHOSPHATASE"/>
    <property type="match status" value="1"/>
</dbReference>
<dbReference type="CDD" id="cd02603">
    <property type="entry name" value="HAD_sEH-N_like"/>
    <property type="match status" value="1"/>
</dbReference>